<proteinExistence type="predicted"/>
<dbReference type="EMBL" id="MU005764">
    <property type="protein sequence ID" value="KAF2714831.1"/>
    <property type="molecule type" value="Genomic_DNA"/>
</dbReference>
<protein>
    <recommendedName>
        <fullName evidence="1">KANL3/Tex30 alpha/beta hydrolase-like domain-containing protein</fullName>
    </recommendedName>
</protein>
<dbReference type="PANTHER" id="PTHR13136:SF11">
    <property type="entry name" value="TESTIS-EXPRESSED PROTEIN 30"/>
    <property type="match status" value="1"/>
</dbReference>
<dbReference type="Pfam" id="PF20408">
    <property type="entry name" value="Abhydrolase_11"/>
    <property type="match status" value="1"/>
</dbReference>
<dbReference type="PANTHER" id="PTHR13136">
    <property type="entry name" value="TESTIS DEVELOPMENT PROTEIN PRTD"/>
    <property type="match status" value="1"/>
</dbReference>
<dbReference type="AlphaFoldDB" id="A0A6G1KR07"/>
<dbReference type="InterPro" id="IPR029058">
    <property type="entry name" value="AB_hydrolase_fold"/>
</dbReference>
<reference evidence="2" key="1">
    <citation type="journal article" date="2020" name="Stud. Mycol.">
        <title>101 Dothideomycetes genomes: a test case for predicting lifestyles and emergence of pathogens.</title>
        <authorList>
            <person name="Haridas S."/>
            <person name="Albert R."/>
            <person name="Binder M."/>
            <person name="Bloem J."/>
            <person name="Labutti K."/>
            <person name="Salamov A."/>
            <person name="Andreopoulos B."/>
            <person name="Baker S."/>
            <person name="Barry K."/>
            <person name="Bills G."/>
            <person name="Bluhm B."/>
            <person name="Cannon C."/>
            <person name="Castanera R."/>
            <person name="Culley D."/>
            <person name="Daum C."/>
            <person name="Ezra D."/>
            <person name="Gonzalez J."/>
            <person name="Henrissat B."/>
            <person name="Kuo A."/>
            <person name="Liang C."/>
            <person name="Lipzen A."/>
            <person name="Lutzoni F."/>
            <person name="Magnuson J."/>
            <person name="Mondo S."/>
            <person name="Nolan M."/>
            <person name="Ohm R."/>
            <person name="Pangilinan J."/>
            <person name="Park H.-J."/>
            <person name="Ramirez L."/>
            <person name="Alfaro M."/>
            <person name="Sun H."/>
            <person name="Tritt A."/>
            <person name="Yoshinaga Y."/>
            <person name="Zwiers L.-H."/>
            <person name="Turgeon B."/>
            <person name="Goodwin S."/>
            <person name="Spatafora J."/>
            <person name="Crous P."/>
            <person name="Grigoriev I."/>
        </authorList>
    </citation>
    <scope>NUCLEOTIDE SEQUENCE</scope>
    <source>
        <strain evidence="2">CBS 279.74</strain>
    </source>
</reference>
<feature type="domain" description="KANL3/Tex30 alpha/beta hydrolase-like" evidence="1">
    <location>
        <begin position="42"/>
        <end position="227"/>
    </location>
</feature>
<evidence type="ECO:0000259" key="1">
    <source>
        <dbReference type="Pfam" id="PF20408"/>
    </source>
</evidence>
<name>A0A6G1KR07_9PLEO</name>
<dbReference type="Proteomes" id="UP000799428">
    <property type="component" value="Unassembled WGS sequence"/>
</dbReference>
<keyword evidence="3" id="KW-1185">Reference proteome</keyword>
<dbReference type="InterPro" id="IPR026555">
    <property type="entry name" value="NSL3/Tex30"/>
</dbReference>
<gene>
    <name evidence="2" type="ORF">K504DRAFT_457030</name>
</gene>
<accession>A0A6G1KR07</accession>
<dbReference type="InterPro" id="IPR046879">
    <property type="entry name" value="KANL3/Tex30_Abhydrolase"/>
</dbReference>
<dbReference type="SUPFAM" id="SSF53474">
    <property type="entry name" value="alpha/beta-Hydrolases"/>
    <property type="match status" value="1"/>
</dbReference>
<sequence length="277" mass="29275">MPKGLDSKTSSDYTTLTITHDSVKSPIQCHSYASPSTIAPPTLVFTHGAGGTLSAPAVTDFCKGYSNSNSSSSPVLAFQGSMNLGARTKGFHACLEHLRRASSVSNNKHGNRGTTGDFVLLGGRSMGARAAVIALTEHLSFTASSTSSSASSASPPLLILASYPLQGPKDVRDQILVDLPACVSVLFVVGDRDSMCPLDMLDHVRKKMKAQSWLIVVEGADHGMHVGGGGGGGKEKEMLLGAMVGSMASEWVGGSREKREEKIWWDEDERRIGRGLV</sequence>
<organism evidence="2 3">
    <name type="scientific">Pleomassaria siparia CBS 279.74</name>
    <dbReference type="NCBI Taxonomy" id="1314801"/>
    <lineage>
        <taxon>Eukaryota</taxon>
        <taxon>Fungi</taxon>
        <taxon>Dikarya</taxon>
        <taxon>Ascomycota</taxon>
        <taxon>Pezizomycotina</taxon>
        <taxon>Dothideomycetes</taxon>
        <taxon>Pleosporomycetidae</taxon>
        <taxon>Pleosporales</taxon>
        <taxon>Pleomassariaceae</taxon>
        <taxon>Pleomassaria</taxon>
    </lineage>
</organism>
<dbReference type="OrthoDB" id="6415022at2759"/>
<evidence type="ECO:0000313" key="3">
    <source>
        <dbReference type="Proteomes" id="UP000799428"/>
    </source>
</evidence>
<dbReference type="Gene3D" id="3.40.50.1820">
    <property type="entry name" value="alpha/beta hydrolase"/>
    <property type="match status" value="1"/>
</dbReference>
<evidence type="ECO:0000313" key="2">
    <source>
        <dbReference type="EMBL" id="KAF2714831.1"/>
    </source>
</evidence>